<gene>
    <name evidence="1" type="ORF">LOK49_LG14G01706</name>
</gene>
<reference evidence="1 2" key="1">
    <citation type="journal article" date="2022" name="Plant J.">
        <title>Chromosome-level genome of Camellia lanceoleosa provides a valuable resource for understanding genome evolution and self-incompatibility.</title>
        <authorList>
            <person name="Gong W."/>
            <person name="Xiao S."/>
            <person name="Wang L."/>
            <person name="Liao Z."/>
            <person name="Chang Y."/>
            <person name="Mo W."/>
            <person name="Hu G."/>
            <person name="Li W."/>
            <person name="Zhao G."/>
            <person name="Zhu H."/>
            <person name="Hu X."/>
            <person name="Ji K."/>
            <person name="Xiang X."/>
            <person name="Song Q."/>
            <person name="Yuan D."/>
            <person name="Jin S."/>
            <person name="Zhang L."/>
        </authorList>
    </citation>
    <scope>NUCLEOTIDE SEQUENCE [LARGE SCALE GENOMIC DNA]</scope>
    <source>
        <strain evidence="1">SQ_2022a</strain>
    </source>
</reference>
<name>A0ACC0F9M2_9ERIC</name>
<accession>A0ACC0F9M2</accession>
<evidence type="ECO:0000313" key="1">
    <source>
        <dbReference type="EMBL" id="KAI7985355.1"/>
    </source>
</evidence>
<evidence type="ECO:0000313" key="2">
    <source>
        <dbReference type="Proteomes" id="UP001060215"/>
    </source>
</evidence>
<protein>
    <submittedName>
        <fullName evidence="1">Receptor-like protein 13</fullName>
    </submittedName>
</protein>
<dbReference type="EMBL" id="CM045772">
    <property type="protein sequence ID" value="KAI7985355.1"/>
    <property type="molecule type" value="Genomic_DNA"/>
</dbReference>
<keyword evidence="2" id="KW-1185">Reference proteome</keyword>
<comment type="caution">
    <text evidence="1">The sequence shown here is derived from an EMBL/GenBank/DDBJ whole genome shotgun (WGS) entry which is preliminary data.</text>
</comment>
<dbReference type="Proteomes" id="UP001060215">
    <property type="component" value="Chromosome 15"/>
</dbReference>
<proteinExistence type="predicted"/>
<organism evidence="1 2">
    <name type="scientific">Camellia lanceoleosa</name>
    <dbReference type="NCBI Taxonomy" id="1840588"/>
    <lineage>
        <taxon>Eukaryota</taxon>
        <taxon>Viridiplantae</taxon>
        <taxon>Streptophyta</taxon>
        <taxon>Embryophyta</taxon>
        <taxon>Tracheophyta</taxon>
        <taxon>Spermatophyta</taxon>
        <taxon>Magnoliopsida</taxon>
        <taxon>eudicotyledons</taxon>
        <taxon>Gunneridae</taxon>
        <taxon>Pentapetalae</taxon>
        <taxon>asterids</taxon>
        <taxon>Ericales</taxon>
        <taxon>Theaceae</taxon>
        <taxon>Camellia</taxon>
    </lineage>
</organism>
<sequence length="1256" mass="140882">MGLVFLGTFGIMWVLIVLIHFSGHSGGCLEGERRGLLEFKDFLKSNGADADRILPTWVEKPADHHLNECCDWERVTCDPTTGHVTELSLHNIRDISGDEYFYRSSGFFGSEEDFKEYHQNRIWFINVSVFLPFEELRNLNLSYNLFSGWIDNQGFEGLSSLRKLEKLDLGSNLFNDSNIFRYLGALASIKTLIVSHNSLGGYFPAHELVALRNLETLDIGNNCYLGCLPMQGFEKLSVLRKLETLNLEHNKFNNSLLPSLSALISLKTLNLGGNKFEGLFPAHELAYLGNVETLNLSSNLISGIQGCETLSRLKKLETLSLSDNYFNKSIILCLSSLRSLKNLFLGYTNLGDSFPARELTVLENLEMLELVGCGLSSLTMQDSKLLSKWSKMRHLDLSRNSFGKDILRILGALPSLKFLSLHDNAMAGPLSNQELTYNVSNLEVLILSWNQLNGTLPIEGLASFYHLKILDLQQNGFYGSVPPFIGASSLKALYLNSNKFNGSLPIQGLCELKKLEELDLSYNHIDGILPPCLSNLTSLRLFDVSGNQFTGNHLSSLLGSLNSLEYIDLRHNRFEGLFSFSSFVNHSKLEVVAITSDNDKFEVETEYKDWLPIFQLKVFVLPNCNLNKRSGDFPKFLLHQNTLSFIDLSHNLEGSFPNWLLVNNTKLKYLSLQNNSFVGEFHLSTYYNSYTCWMDVSDNQLVGHIQLNMGEMVPYLIHINLSRNAFGGSIPSSIGKMRILEVLDLSNNNLSGEVPKQLVRNCRSLRSLVLSNNKFHGQMFLDDFKLTQIEYLRLNDNQFTGPLTNVVFNLSKLSMLDISNNNMSGKILDSVNNMIRLRTLIMRNNAFNGQFPCALIPNVFMDISHNSFSGTLTSCSNPNLGVLEHVHLQGNHFTKFIPEALINLSKLVTLDVSDNNLSGSIPLSIRLLANLSILILRGNQLGGSIPTQLCQLNKISLMDLSKNSFTGSIPSCLSNITFGAIGATDLAFAQTPLEFYSTRHIFYVYENVLLPHLDMVFEIGGPDGTYDKVDEVEFITKSRTNSYRAGSILNFMSGLDLSCNKLTGEIPFQLGKLSSARALNLSHNLLIGPMPKTFSNLTQIESLDLSYNNLSGNIPTDLINLNFLAVFIVAHNNLSGKILDRKAQFGTFEASSYEGNPFLCGPPLENNCTAIVDLPYSPTTASLDETKGKWYDIDQVAFSASFVGTYITFLFGFAAVLYINPYWRQRWFYLIEEGMWSSYYFVCNTVYKLLRFQPSV</sequence>